<name>A0AA40E2F3_9PEZI</name>
<dbReference type="AlphaFoldDB" id="A0AA40E2F3"/>
<dbReference type="Proteomes" id="UP001172102">
    <property type="component" value="Unassembled WGS sequence"/>
</dbReference>
<reference evidence="2" key="1">
    <citation type="submission" date="2023-06" db="EMBL/GenBank/DDBJ databases">
        <title>Genome-scale phylogeny and comparative genomics of the fungal order Sordariales.</title>
        <authorList>
            <consortium name="Lawrence Berkeley National Laboratory"/>
            <person name="Hensen N."/>
            <person name="Bonometti L."/>
            <person name="Westerberg I."/>
            <person name="Brannstrom I.O."/>
            <person name="Guillou S."/>
            <person name="Cros-Aarteil S."/>
            <person name="Calhoun S."/>
            <person name="Haridas S."/>
            <person name="Kuo A."/>
            <person name="Mondo S."/>
            <person name="Pangilinan J."/>
            <person name="Riley R."/>
            <person name="Labutti K."/>
            <person name="Andreopoulos B."/>
            <person name="Lipzen A."/>
            <person name="Chen C."/>
            <person name="Yanf M."/>
            <person name="Daum C."/>
            <person name="Ng V."/>
            <person name="Clum A."/>
            <person name="Steindorff A."/>
            <person name="Ohm R."/>
            <person name="Martin F."/>
            <person name="Silar P."/>
            <person name="Natvig D."/>
            <person name="Lalanne C."/>
            <person name="Gautier V."/>
            <person name="Ament-Velasquez S.L."/>
            <person name="Kruys A."/>
            <person name="Hutchinson M.I."/>
            <person name="Powell A.J."/>
            <person name="Barry K."/>
            <person name="Miller A.N."/>
            <person name="Grigoriev I.V."/>
            <person name="Debuchy R."/>
            <person name="Gladieux P."/>
            <person name="Thoren M.H."/>
            <person name="Johannesson H."/>
        </authorList>
    </citation>
    <scope>NUCLEOTIDE SEQUENCE</scope>
    <source>
        <strain evidence="2">SMH4607-1</strain>
    </source>
</reference>
<feature type="transmembrane region" description="Helical" evidence="1">
    <location>
        <begin position="94"/>
        <end position="111"/>
    </location>
</feature>
<keyword evidence="1" id="KW-0812">Transmembrane</keyword>
<dbReference type="EMBL" id="JAUKUA010000002">
    <property type="protein sequence ID" value="KAK0724535.1"/>
    <property type="molecule type" value="Genomic_DNA"/>
</dbReference>
<evidence type="ECO:0000313" key="2">
    <source>
        <dbReference type="EMBL" id="KAK0724535.1"/>
    </source>
</evidence>
<evidence type="ECO:0000313" key="3">
    <source>
        <dbReference type="Proteomes" id="UP001172102"/>
    </source>
</evidence>
<keyword evidence="3" id="KW-1185">Reference proteome</keyword>
<accession>A0AA40E2F3</accession>
<evidence type="ECO:0000256" key="1">
    <source>
        <dbReference type="SAM" id="Phobius"/>
    </source>
</evidence>
<proteinExistence type="predicted"/>
<keyword evidence="1" id="KW-0472">Membrane</keyword>
<organism evidence="2 3">
    <name type="scientific">Lasiosphaeris hirsuta</name>
    <dbReference type="NCBI Taxonomy" id="260670"/>
    <lineage>
        <taxon>Eukaryota</taxon>
        <taxon>Fungi</taxon>
        <taxon>Dikarya</taxon>
        <taxon>Ascomycota</taxon>
        <taxon>Pezizomycotina</taxon>
        <taxon>Sordariomycetes</taxon>
        <taxon>Sordariomycetidae</taxon>
        <taxon>Sordariales</taxon>
        <taxon>Lasiosphaeriaceae</taxon>
        <taxon>Lasiosphaeris</taxon>
    </lineage>
</organism>
<sequence length="396" mass="42675">MGRQSLAALAVTVLAILAAGIFGAYATLVTGSRNGLFDSITNAIDQLSFPYGPEPYPTSFTGIEAIDGPLRGTIVFFTYIIDGPQTSGWHLTLSYWYLMAQYSAGMSLVALEGRRKSNYWRVVSWTSIWGIVAQLITYTATIPMYLITHLFTSPVASPNSSATYDGFAVDRLDQVLILISHALSFSAPAVMMSLPSPSIVSPANHYTWDALWQVYPLVQGVLHTTLRAIIGFVSSSPGNGSVKDSHPRPPAIIYKYAIGLCAVSQMSLLTVALTPASAVPQFLSGVFSKVTFAAIVPWWPWNAPIVPIAATTGEPSAGVVLAELTLLFFQWDMYCAGVGILVWSLYLFRVACPSASLTAHAPKVLFWTAIGGPKAAAAVILWERDSQLASQGLKRE</sequence>
<gene>
    <name evidence="2" type="ORF">B0H67DRAFT_481923</name>
</gene>
<keyword evidence="1" id="KW-1133">Transmembrane helix</keyword>
<feature type="transmembrane region" description="Helical" evidence="1">
    <location>
        <begin position="123"/>
        <end position="147"/>
    </location>
</feature>
<protein>
    <submittedName>
        <fullName evidence="2">Uncharacterized protein</fullName>
    </submittedName>
</protein>
<comment type="caution">
    <text evidence="2">The sequence shown here is derived from an EMBL/GenBank/DDBJ whole genome shotgun (WGS) entry which is preliminary data.</text>
</comment>